<organism evidence="6 7">
    <name type="scientific">Streptacidiphilus monticola</name>
    <dbReference type="NCBI Taxonomy" id="2161674"/>
    <lineage>
        <taxon>Bacteria</taxon>
        <taxon>Bacillati</taxon>
        <taxon>Actinomycetota</taxon>
        <taxon>Actinomycetes</taxon>
        <taxon>Kitasatosporales</taxon>
        <taxon>Streptomycetaceae</taxon>
        <taxon>Streptacidiphilus</taxon>
    </lineage>
</organism>
<keyword evidence="2" id="KW-0378">Hydrolase</keyword>
<dbReference type="InterPro" id="IPR017853">
    <property type="entry name" value="GH"/>
</dbReference>
<dbReference type="PANTHER" id="PTHR45708">
    <property type="entry name" value="ENDOCHITINASE"/>
    <property type="match status" value="1"/>
</dbReference>
<dbReference type="Pfam" id="PF00652">
    <property type="entry name" value="Ricin_B_lectin"/>
    <property type="match status" value="1"/>
</dbReference>
<evidence type="ECO:0000256" key="1">
    <source>
        <dbReference type="ARBA" id="ARBA00012729"/>
    </source>
</evidence>
<evidence type="ECO:0000313" key="7">
    <source>
        <dbReference type="Proteomes" id="UP001596174"/>
    </source>
</evidence>
<evidence type="ECO:0000313" key="6">
    <source>
        <dbReference type="EMBL" id="MFC5910561.1"/>
    </source>
</evidence>
<dbReference type="PANTHER" id="PTHR45708:SF60">
    <property type="entry name" value="III CHITINASE, PUTATIVE (AFU_ORTHOLOGUE AFUA_5G03850)-RELATED"/>
    <property type="match status" value="1"/>
</dbReference>
<dbReference type="Gene3D" id="2.80.10.50">
    <property type="match status" value="1"/>
</dbReference>
<feature type="domain" description="GH18" evidence="5">
    <location>
        <begin position="39"/>
        <end position="311"/>
    </location>
</feature>
<dbReference type="SUPFAM" id="SSF50370">
    <property type="entry name" value="Ricin B-like lectins"/>
    <property type="match status" value="1"/>
</dbReference>
<evidence type="ECO:0000256" key="2">
    <source>
        <dbReference type="ARBA" id="ARBA00022801"/>
    </source>
</evidence>
<dbReference type="InterPro" id="IPR000772">
    <property type="entry name" value="Ricin_B_lectin"/>
</dbReference>
<evidence type="ECO:0000256" key="4">
    <source>
        <dbReference type="SAM" id="SignalP"/>
    </source>
</evidence>
<dbReference type="PROSITE" id="PS51910">
    <property type="entry name" value="GH18_2"/>
    <property type="match status" value="1"/>
</dbReference>
<dbReference type="EC" id="3.2.1.14" evidence="1"/>
<feature type="chain" id="PRO_5046439344" description="chitinase" evidence="4">
    <location>
        <begin position="35"/>
        <end position="440"/>
    </location>
</feature>
<proteinExistence type="predicted"/>
<sequence length="440" mass="46181">MSFRTRRLTRSAQALLAAASLATACGLAATPASAATAPHHVLAYYQTQYSNGTYVSPLPLQGIATDVEVAAFHLNTGGTITLNNDAPSSSIYTQMWSDLAAMQAKGTKVEALLGGAAQGSYADLHSDFATYYPVLRDTLRTYHLDGVDLDIEETFSLADTEKLIKQLRTDFGSGFLITLTPVATDLSGTSSYSGGFSYKQLEQDLGSSISWYTGQFYCGWGSLGSTADYDQVVANGFSPSRVVAGTVTNSANCSGYVQPSQLASTLKSLTGKYPTFAGAAGWEYFNATPVSTYGTGPASWYQNAADAMSGTAAKSGPITSGITGKCADDSSQNTADGTPIQLWDCNGTAAQQFTVNADGSLGVMGKCMDVTHSGTADGTKVQLWDCNGTGAQVWQQTSNGSLLNPQSGRCLDDPQSSTTNGTQLQIWDCNGTAAQVWKLP</sequence>
<feature type="signal peptide" evidence="4">
    <location>
        <begin position="1"/>
        <end position="34"/>
    </location>
</feature>
<dbReference type="InterPro" id="IPR035992">
    <property type="entry name" value="Ricin_B-like_lectins"/>
</dbReference>
<dbReference type="Proteomes" id="UP001596174">
    <property type="component" value="Unassembled WGS sequence"/>
</dbReference>
<keyword evidence="4" id="KW-0732">Signal</keyword>
<dbReference type="InterPro" id="IPR050542">
    <property type="entry name" value="Glycosyl_Hydrlase18_Chitinase"/>
</dbReference>
<dbReference type="RefSeq" id="WP_380587947.1">
    <property type="nucleotide sequence ID" value="NZ_JBHSQJ010000122.1"/>
</dbReference>
<keyword evidence="3" id="KW-0326">Glycosidase</keyword>
<dbReference type="PROSITE" id="PS01095">
    <property type="entry name" value="GH18_1"/>
    <property type="match status" value="1"/>
</dbReference>
<dbReference type="SUPFAM" id="SSF51445">
    <property type="entry name" value="(Trans)glycosidases"/>
    <property type="match status" value="1"/>
</dbReference>
<dbReference type="PROSITE" id="PS50231">
    <property type="entry name" value="RICIN_B_LECTIN"/>
    <property type="match status" value="1"/>
</dbReference>
<reference evidence="7" key="1">
    <citation type="journal article" date="2019" name="Int. J. Syst. Evol. Microbiol.">
        <title>The Global Catalogue of Microorganisms (GCM) 10K type strain sequencing project: providing services to taxonomists for standard genome sequencing and annotation.</title>
        <authorList>
            <consortium name="The Broad Institute Genomics Platform"/>
            <consortium name="The Broad Institute Genome Sequencing Center for Infectious Disease"/>
            <person name="Wu L."/>
            <person name="Ma J."/>
        </authorList>
    </citation>
    <scope>NUCLEOTIDE SEQUENCE [LARGE SCALE GENOMIC DNA]</scope>
    <source>
        <strain evidence="7">JCM 4816</strain>
    </source>
</reference>
<comment type="caution">
    <text evidence="6">The sequence shown here is derived from an EMBL/GenBank/DDBJ whole genome shotgun (WGS) entry which is preliminary data.</text>
</comment>
<dbReference type="InterPro" id="IPR001223">
    <property type="entry name" value="Glyco_hydro18_cat"/>
</dbReference>
<protein>
    <recommendedName>
        <fullName evidence="1">chitinase</fullName>
        <ecNumber evidence="1">3.2.1.14</ecNumber>
    </recommendedName>
</protein>
<dbReference type="EMBL" id="JBHSQJ010000122">
    <property type="protein sequence ID" value="MFC5910561.1"/>
    <property type="molecule type" value="Genomic_DNA"/>
</dbReference>
<gene>
    <name evidence="6" type="ORF">ACFP3V_25515</name>
</gene>
<dbReference type="InterPro" id="IPR001579">
    <property type="entry name" value="Glyco_hydro_18_chit_AS"/>
</dbReference>
<accession>A0ABW1G778</accession>
<evidence type="ECO:0000256" key="3">
    <source>
        <dbReference type="ARBA" id="ARBA00023295"/>
    </source>
</evidence>
<evidence type="ECO:0000259" key="5">
    <source>
        <dbReference type="PROSITE" id="PS51910"/>
    </source>
</evidence>
<dbReference type="PROSITE" id="PS51257">
    <property type="entry name" value="PROKAR_LIPOPROTEIN"/>
    <property type="match status" value="1"/>
</dbReference>
<dbReference type="Gene3D" id="3.20.20.80">
    <property type="entry name" value="Glycosidases"/>
    <property type="match status" value="1"/>
</dbReference>
<name>A0ABW1G778_9ACTN</name>
<keyword evidence="7" id="KW-1185">Reference proteome</keyword>
<dbReference type="SMART" id="SM00458">
    <property type="entry name" value="RICIN"/>
    <property type="match status" value="1"/>
</dbReference>
<dbReference type="CDD" id="cd23451">
    <property type="entry name" value="beta-trefoil_Ricin_laminarinase"/>
    <property type="match status" value="1"/>
</dbReference>